<comment type="similarity">
    <text evidence="2">Belongs to the inositol 3,4-bisphosphate 4-phosphatase family.</text>
</comment>
<keyword evidence="5" id="KW-0443">Lipid metabolism</keyword>
<evidence type="ECO:0000256" key="2">
    <source>
        <dbReference type="ARBA" id="ARBA00006306"/>
    </source>
</evidence>
<proteinExistence type="inferred from homology"/>
<accession>A0ABM1ZQM4</accession>
<evidence type="ECO:0000256" key="3">
    <source>
        <dbReference type="ARBA" id="ARBA00013037"/>
    </source>
</evidence>
<sequence length="1390" mass="153905">MRFNKQELISLATQPSNKFDKEGPLYLTEKQEGFFRKTEAEDSASNKTSNNVPNAAPGHKTHHHKRKQSLSCIGGTQKVSLEKWCRLRGNLLFYFKTSDQFSEPQGCIVLEKYRCVKQGDHKEYDGYVFYLEFEDGLRQRFATNTEQERLEWMQAIGLAGYDVKRAQLKYLREQIDKKRGMIHDVDVDMLRLQTGKEIELNEVPICESAISCDNLLCDGNGKPPNPSVVVQVTSNNRAASGWVKYGRTEVIERSSNPQFICTITFRTGDGLNAKSQIRFTAYDVREKVTQTAVPIGWAEVALGVITDTSRLRIPLRTQSPCGGNAGFITIATCAPDLEKKTSRSPAKVGLEQQQQHHQQQQAIGHRRSQSLPPKLGVKLFIPPPSKVALVFTNPNIHTYRLHSGLGGDISVQEIMLESQLCYIIPQQLLSIWIAREKELLQEISGMGELGGEWRHRQMELLDKHLKLLKDYSQAKQFLAQQQQQGKHFKPSCKKADETLEFAPVNLHLQRMWAHNDTLKRAGVLDVTTVGAFTRHSGKSKTGGLVKLLQQIKDANAKDGGNSEKVAAANDAVQAIKQLRKEIVEIMSQLLYLAKSKNPKGMLPLCNDMMTKTRALLNIWEPNLVEEAFAFIERHRIIDDPTQSTDGSGAVASGGTVPMSPFKKITQQLGALDLKSPELEDFSTPMGPAPDLWPQVRTSKSGVLGAFGTSTKSKSPSSVDISTIATIQSTFSQMNNNSKSKDYLMSCSLPAACYLPTEQPKESKSKKSTPTEASSASASDLKFSETHFDVNGEVTSSTPVDASIKSPEVEKAEEATPEACRGSGLSVNQLLENKNELLSNVYDENGYLIENTAIVLGHNGAFLDTKVMSSSPSANYYRPTEEPEPLDLTQLNIEASVMCLVSKVKFLCGRCGSPAVRLRQPKGSLKAIRGVPFGTIPPDVVTSQPMSLPCAEEQDSDKDPLAMPGNLPKELLPGPSGKPPLCSKDLNLALTQAVGEVTRKVKKGNKFTDGLDLSLTTDWASELRPSMKKLRQAMDGLLKTARLMHSVQRLQQDMKKTSTVLAVMYRRDVCFSQALTALVSALMAKLWGQNVTENYISLLCNLGPLACFEGFLSLYGSEADMWGDMGVAIADLGTVSFTLVRSNIQRDSKALPVPRVIGSRQQMSVLLPVPESVFCHLPTKESTSFKVTPVFFNIGINEKATLAETLGYTKEQHRSNWDNYDRLKQYHARYRHIPFNFVNPSCSAALDTPTKTGLASTQQKEVLVPEHAVVSLFGEMEEQLRANSSKNYRILTLAEDITRSVQGLRFTSCKSAKDRTSMGVTLEQCRVLQQEFHLSSANAQNVLDTMRSEGTRSDNTMKNIGLRKYAFNLPQVLSLPQVYRPPAGAYGKAQS</sequence>
<dbReference type="GeneID" id="109422061"/>
<dbReference type="Gene3D" id="2.60.40.150">
    <property type="entry name" value="C2 domain"/>
    <property type="match status" value="1"/>
</dbReference>
<feature type="compositionally biased region" description="Basic residues" evidence="6">
    <location>
        <begin position="59"/>
        <end position="68"/>
    </location>
</feature>
<evidence type="ECO:0000256" key="4">
    <source>
        <dbReference type="ARBA" id="ARBA00022801"/>
    </source>
</evidence>
<dbReference type="InterPro" id="IPR001849">
    <property type="entry name" value="PH_domain"/>
</dbReference>
<comment type="pathway">
    <text evidence="1">Signal transduction; phosphatidylinositol signaling pathway.</text>
</comment>
<keyword evidence="10" id="KW-1185">Reference proteome</keyword>
<evidence type="ECO:0000259" key="7">
    <source>
        <dbReference type="PROSITE" id="PS50003"/>
    </source>
</evidence>
<dbReference type="PANTHER" id="PTHR12187:SF11">
    <property type="entry name" value="PHOSPHATIDYLINOSITOL-3,4-BISPHOSPHATE 4-PHOSPHATASE"/>
    <property type="match status" value="1"/>
</dbReference>
<evidence type="ECO:0000256" key="5">
    <source>
        <dbReference type="ARBA" id="ARBA00023098"/>
    </source>
</evidence>
<feature type="domain" description="C2" evidence="8">
    <location>
        <begin position="186"/>
        <end position="315"/>
    </location>
</feature>
<dbReference type="EnsemblMetazoa" id="AALFPA23_020739.R30623">
    <property type="protein sequence ID" value="AALFPA23_020739.P30623"/>
    <property type="gene ID" value="AALFPA23_020739"/>
</dbReference>
<dbReference type="SMART" id="SM00233">
    <property type="entry name" value="PH"/>
    <property type="match status" value="1"/>
</dbReference>
<dbReference type="Proteomes" id="UP000069940">
    <property type="component" value="Unassembled WGS sequence"/>
</dbReference>
<dbReference type="PANTHER" id="PTHR12187">
    <property type="entry name" value="AGAP000124-PA"/>
    <property type="match status" value="1"/>
</dbReference>
<evidence type="ECO:0000256" key="6">
    <source>
        <dbReference type="SAM" id="MobiDB-lite"/>
    </source>
</evidence>
<dbReference type="Gene3D" id="2.30.29.30">
    <property type="entry name" value="Pleckstrin-homology domain (PH domain)/Phosphotyrosine-binding domain (PTB)"/>
    <property type="match status" value="1"/>
</dbReference>
<organism evidence="9 10">
    <name type="scientific">Aedes albopictus</name>
    <name type="common">Asian tiger mosquito</name>
    <name type="synonym">Stegomyia albopicta</name>
    <dbReference type="NCBI Taxonomy" id="7160"/>
    <lineage>
        <taxon>Eukaryota</taxon>
        <taxon>Metazoa</taxon>
        <taxon>Ecdysozoa</taxon>
        <taxon>Arthropoda</taxon>
        <taxon>Hexapoda</taxon>
        <taxon>Insecta</taxon>
        <taxon>Pterygota</taxon>
        <taxon>Neoptera</taxon>
        <taxon>Endopterygota</taxon>
        <taxon>Diptera</taxon>
        <taxon>Nematocera</taxon>
        <taxon>Culicoidea</taxon>
        <taxon>Culicidae</taxon>
        <taxon>Culicinae</taxon>
        <taxon>Aedini</taxon>
        <taxon>Aedes</taxon>
        <taxon>Stegomyia</taxon>
    </lineage>
</organism>
<dbReference type="PROSITE" id="PS50003">
    <property type="entry name" value="PH_DOMAIN"/>
    <property type="match status" value="1"/>
</dbReference>
<dbReference type="RefSeq" id="XP_029711420.2">
    <property type="nucleotide sequence ID" value="XM_029855560.2"/>
</dbReference>
<feature type="compositionally biased region" description="Low complexity" evidence="6">
    <location>
        <begin position="767"/>
        <end position="778"/>
    </location>
</feature>
<dbReference type="EC" id="3.1.3.66" evidence="3"/>
<evidence type="ECO:0000313" key="10">
    <source>
        <dbReference type="Proteomes" id="UP000069940"/>
    </source>
</evidence>
<dbReference type="InterPro" id="IPR035892">
    <property type="entry name" value="C2_domain_sf"/>
</dbReference>
<feature type="region of interest" description="Disordered" evidence="6">
    <location>
        <begin position="37"/>
        <end position="68"/>
    </location>
</feature>
<dbReference type="InterPro" id="IPR039034">
    <property type="entry name" value="INPP4"/>
</dbReference>
<protein>
    <recommendedName>
        <fullName evidence="3">phosphatidylinositol-3,4-bisphosphate 4-phosphatase</fullName>
        <ecNumber evidence="3">3.1.3.66</ecNumber>
    </recommendedName>
</protein>
<feature type="region of interest" description="Disordered" evidence="6">
    <location>
        <begin position="757"/>
        <end position="779"/>
    </location>
</feature>
<feature type="compositionally biased region" description="Polar residues" evidence="6">
    <location>
        <begin position="43"/>
        <end position="53"/>
    </location>
</feature>
<keyword evidence="4" id="KW-0378">Hydrolase</keyword>
<dbReference type="Pfam" id="PF00168">
    <property type="entry name" value="C2"/>
    <property type="match status" value="1"/>
</dbReference>
<dbReference type="InterPro" id="IPR000008">
    <property type="entry name" value="C2_dom"/>
</dbReference>
<dbReference type="CDD" id="cd04048">
    <property type="entry name" value="C2A_Copine"/>
    <property type="match status" value="1"/>
</dbReference>
<feature type="region of interest" description="Disordered" evidence="6">
    <location>
        <begin position="342"/>
        <end position="368"/>
    </location>
</feature>
<evidence type="ECO:0000313" key="9">
    <source>
        <dbReference type="EnsemblMetazoa" id="AALFPA23_020739.P30623"/>
    </source>
</evidence>
<dbReference type="InterPro" id="IPR011993">
    <property type="entry name" value="PH-like_dom_sf"/>
</dbReference>
<feature type="region of interest" description="Disordered" evidence="6">
    <location>
        <begin position="791"/>
        <end position="817"/>
    </location>
</feature>
<feature type="compositionally biased region" description="Low complexity" evidence="6">
    <location>
        <begin position="352"/>
        <end position="361"/>
    </location>
</feature>
<evidence type="ECO:0000256" key="1">
    <source>
        <dbReference type="ARBA" id="ARBA00004847"/>
    </source>
</evidence>
<feature type="domain" description="PH" evidence="7">
    <location>
        <begin position="82"/>
        <end position="161"/>
    </location>
</feature>
<name>A0ABM1ZQM4_AEDAL</name>
<dbReference type="SUPFAM" id="SSF49562">
    <property type="entry name" value="C2 domain (Calcium/lipid-binding domain, CaLB)"/>
    <property type="match status" value="1"/>
</dbReference>
<reference evidence="10" key="1">
    <citation type="journal article" date="2015" name="Proc. Natl. Acad. Sci. U.S.A.">
        <title>Genome sequence of the Asian Tiger mosquito, Aedes albopictus, reveals insights into its biology, genetics, and evolution.</title>
        <authorList>
            <person name="Chen X.G."/>
            <person name="Jiang X."/>
            <person name="Gu J."/>
            <person name="Xu M."/>
            <person name="Wu Y."/>
            <person name="Deng Y."/>
            <person name="Zhang C."/>
            <person name="Bonizzoni M."/>
            <person name="Dermauw W."/>
            <person name="Vontas J."/>
            <person name="Armbruster P."/>
            <person name="Huang X."/>
            <person name="Yang Y."/>
            <person name="Zhang H."/>
            <person name="He W."/>
            <person name="Peng H."/>
            <person name="Liu Y."/>
            <person name="Wu K."/>
            <person name="Chen J."/>
            <person name="Lirakis M."/>
            <person name="Topalis P."/>
            <person name="Van Leeuwen T."/>
            <person name="Hall A.B."/>
            <person name="Jiang X."/>
            <person name="Thorpe C."/>
            <person name="Mueller R.L."/>
            <person name="Sun C."/>
            <person name="Waterhouse R.M."/>
            <person name="Yan G."/>
            <person name="Tu Z.J."/>
            <person name="Fang X."/>
            <person name="James A.A."/>
        </authorList>
    </citation>
    <scope>NUCLEOTIDE SEQUENCE [LARGE SCALE GENOMIC DNA]</scope>
    <source>
        <strain evidence="10">Foshan</strain>
    </source>
</reference>
<dbReference type="PROSITE" id="PS50004">
    <property type="entry name" value="C2"/>
    <property type="match status" value="1"/>
</dbReference>
<dbReference type="Pfam" id="PF00169">
    <property type="entry name" value="PH"/>
    <property type="match status" value="1"/>
</dbReference>
<reference evidence="9" key="2">
    <citation type="submission" date="2025-05" db="UniProtKB">
        <authorList>
            <consortium name="EnsemblMetazoa"/>
        </authorList>
    </citation>
    <scope>IDENTIFICATION</scope>
    <source>
        <strain evidence="9">Foshan</strain>
    </source>
</reference>
<dbReference type="CDD" id="cd13272">
    <property type="entry name" value="PH_INPP4A_INPP4B"/>
    <property type="match status" value="1"/>
</dbReference>
<evidence type="ECO:0000259" key="8">
    <source>
        <dbReference type="PROSITE" id="PS50004"/>
    </source>
</evidence>
<feature type="region of interest" description="Disordered" evidence="6">
    <location>
        <begin position="941"/>
        <end position="965"/>
    </location>
</feature>
<dbReference type="SUPFAM" id="SSF50729">
    <property type="entry name" value="PH domain-like"/>
    <property type="match status" value="1"/>
</dbReference>